<protein>
    <submittedName>
        <fullName evidence="1">Uncharacterized protein</fullName>
    </submittedName>
</protein>
<evidence type="ECO:0000313" key="1">
    <source>
        <dbReference type="EMBL" id="MPM34659.1"/>
    </source>
</evidence>
<name>A0A644Z274_9ZZZZ</name>
<sequence>MKSGLKYLEKNLCDSIFEMMLKLGESHNRSICIYYTPELAAYLTGTDVNDVAEKLILFKAFVKERLGNIDIEAASDNRYGIRVYSDGIDKIMKSNPRRLFLKKLIEVIRKRDCGIERIKEIFAEESTDFVCEEIDDSEFQYVIYFKDENIDEYKYCFTFDVMGSYYHRLIDYDYEHLIHDGCGLKH</sequence>
<reference evidence="1" key="1">
    <citation type="submission" date="2019-08" db="EMBL/GenBank/DDBJ databases">
        <authorList>
            <person name="Kucharzyk K."/>
            <person name="Murdoch R.W."/>
            <person name="Higgins S."/>
            <person name="Loffler F."/>
        </authorList>
    </citation>
    <scope>NUCLEOTIDE SEQUENCE</scope>
</reference>
<proteinExistence type="predicted"/>
<organism evidence="1">
    <name type="scientific">bioreactor metagenome</name>
    <dbReference type="NCBI Taxonomy" id="1076179"/>
    <lineage>
        <taxon>unclassified sequences</taxon>
        <taxon>metagenomes</taxon>
        <taxon>ecological metagenomes</taxon>
    </lineage>
</organism>
<comment type="caution">
    <text evidence="1">The sequence shown here is derived from an EMBL/GenBank/DDBJ whole genome shotgun (WGS) entry which is preliminary data.</text>
</comment>
<dbReference type="AlphaFoldDB" id="A0A644Z274"/>
<dbReference type="InterPro" id="IPR024539">
    <property type="entry name" value="DUF3877"/>
</dbReference>
<gene>
    <name evidence="1" type="ORF">SDC9_81246</name>
</gene>
<accession>A0A644Z274</accession>
<dbReference type="Pfam" id="PF12993">
    <property type="entry name" value="DUF3877"/>
    <property type="match status" value="1"/>
</dbReference>
<dbReference type="EMBL" id="VSSQ01007040">
    <property type="protein sequence ID" value="MPM34659.1"/>
    <property type="molecule type" value="Genomic_DNA"/>
</dbReference>